<evidence type="ECO:0008006" key="6">
    <source>
        <dbReference type="Google" id="ProtNLM"/>
    </source>
</evidence>
<gene>
    <name evidence="2" type="ORF">BHE16_11205</name>
    <name evidence="3" type="ORF">HD598_002187</name>
</gene>
<feature type="transmembrane region" description="Helical" evidence="1">
    <location>
        <begin position="12"/>
        <end position="34"/>
    </location>
</feature>
<keyword evidence="4" id="KW-1185">Reference proteome</keyword>
<dbReference type="AlphaFoldDB" id="A0A1L2ZR14"/>
<keyword evidence="1" id="KW-1133">Transmembrane helix</keyword>
<evidence type="ECO:0000256" key="1">
    <source>
        <dbReference type="SAM" id="Phobius"/>
    </source>
</evidence>
<feature type="transmembrane region" description="Helical" evidence="1">
    <location>
        <begin position="40"/>
        <end position="61"/>
    </location>
</feature>
<evidence type="ECO:0000313" key="3">
    <source>
        <dbReference type="EMBL" id="MBB5513500.1"/>
    </source>
</evidence>
<evidence type="ECO:0000313" key="4">
    <source>
        <dbReference type="Proteomes" id="UP000183530"/>
    </source>
</evidence>
<accession>A0A1L2ZR14</accession>
<sequence length="75" mass="8320">MLPWDQTSKAYKIAIIGSFAFSILGIVLAVIGSQVQNQPVMFTAIGFLIVGIVIHIVGLFIRTRDARVYRKSLKK</sequence>
<dbReference type="EMBL" id="CP018135">
    <property type="protein sequence ID" value="APF41452.1"/>
    <property type="molecule type" value="Genomic_DNA"/>
</dbReference>
<reference evidence="3 5" key="2">
    <citation type="submission" date="2020-08" db="EMBL/GenBank/DDBJ databases">
        <title>Sequencing the genomes of 1000 actinobacteria strains.</title>
        <authorList>
            <person name="Klenk H.-P."/>
        </authorList>
    </citation>
    <scope>NUCLEOTIDE SEQUENCE [LARGE SCALE GENOMIC DNA]</scope>
    <source>
        <strain evidence="3 5">DSM 105783</strain>
    </source>
</reference>
<evidence type="ECO:0000313" key="5">
    <source>
        <dbReference type="Proteomes" id="UP000580797"/>
    </source>
</evidence>
<organism evidence="2 4">
    <name type="scientific">Neomicrococcus aestuarii</name>
    <dbReference type="NCBI Taxonomy" id="556325"/>
    <lineage>
        <taxon>Bacteria</taxon>
        <taxon>Bacillati</taxon>
        <taxon>Actinomycetota</taxon>
        <taxon>Actinomycetes</taxon>
        <taxon>Micrococcales</taxon>
        <taxon>Micrococcaceae</taxon>
        <taxon>Neomicrococcus</taxon>
    </lineage>
</organism>
<keyword evidence="1" id="KW-0472">Membrane</keyword>
<name>A0A1L2ZR14_9MICC</name>
<dbReference type="Proteomes" id="UP000580797">
    <property type="component" value="Unassembled WGS sequence"/>
</dbReference>
<reference evidence="2 4" key="1">
    <citation type="submission" date="2016-11" db="EMBL/GenBank/DDBJ databases">
        <title>Genome sequencing of Zhihengliuella aestuarii B18 antagonistic to Plasmodiophora brassicae.</title>
        <authorList>
            <person name="Luo Y."/>
        </authorList>
    </citation>
    <scope>NUCLEOTIDE SEQUENCE [LARGE SCALE GENOMIC DNA]</scope>
    <source>
        <strain evidence="2 4">B18</strain>
    </source>
</reference>
<proteinExistence type="predicted"/>
<dbReference type="EMBL" id="JACHDR010000001">
    <property type="protein sequence ID" value="MBB5513500.1"/>
    <property type="molecule type" value="Genomic_DNA"/>
</dbReference>
<dbReference type="RefSeq" id="WP_071894922.1">
    <property type="nucleotide sequence ID" value="NZ_BAAARH010000008.1"/>
</dbReference>
<protein>
    <recommendedName>
        <fullName evidence="6">DUF3188 domain-containing protein</fullName>
    </recommendedName>
</protein>
<evidence type="ECO:0000313" key="2">
    <source>
        <dbReference type="EMBL" id="APF41452.1"/>
    </source>
</evidence>
<dbReference type="KEGG" id="nae:BHE16_11205"/>
<keyword evidence="1" id="KW-0812">Transmembrane</keyword>
<dbReference type="Proteomes" id="UP000183530">
    <property type="component" value="Chromosome"/>
</dbReference>